<dbReference type="Proteomes" id="UP000799421">
    <property type="component" value="Unassembled WGS sequence"/>
</dbReference>
<dbReference type="AlphaFoldDB" id="A0A6A7BW55"/>
<name>A0A6A7BW55_9PEZI</name>
<evidence type="ECO:0000313" key="1">
    <source>
        <dbReference type="EMBL" id="KAF2859450.1"/>
    </source>
</evidence>
<sequence>MGPVQDAVWTFTYMPPILNECHELAAREGIVLPPGTGAFEGFSKPIRGLLQSDFLTNENRATLFGSQTEIDTQQACSGYSFVYTAGASCQLNQAAFKFSA</sequence>
<dbReference type="EMBL" id="MU005993">
    <property type="protein sequence ID" value="KAF2859450.1"/>
    <property type="molecule type" value="Genomic_DNA"/>
</dbReference>
<gene>
    <name evidence="1" type="ORF">K470DRAFT_271620</name>
</gene>
<organism evidence="1 2">
    <name type="scientific">Piedraia hortae CBS 480.64</name>
    <dbReference type="NCBI Taxonomy" id="1314780"/>
    <lineage>
        <taxon>Eukaryota</taxon>
        <taxon>Fungi</taxon>
        <taxon>Dikarya</taxon>
        <taxon>Ascomycota</taxon>
        <taxon>Pezizomycotina</taxon>
        <taxon>Dothideomycetes</taxon>
        <taxon>Dothideomycetidae</taxon>
        <taxon>Capnodiales</taxon>
        <taxon>Piedraiaceae</taxon>
        <taxon>Piedraia</taxon>
    </lineage>
</organism>
<keyword evidence="2" id="KW-1185">Reference proteome</keyword>
<protein>
    <submittedName>
        <fullName evidence="1">Uncharacterized protein</fullName>
    </submittedName>
</protein>
<proteinExistence type="predicted"/>
<evidence type="ECO:0000313" key="2">
    <source>
        <dbReference type="Proteomes" id="UP000799421"/>
    </source>
</evidence>
<accession>A0A6A7BW55</accession>
<reference evidence="1" key="1">
    <citation type="journal article" date="2020" name="Stud. Mycol.">
        <title>101 Dothideomycetes genomes: a test case for predicting lifestyles and emergence of pathogens.</title>
        <authorList>
            <person name="Haridas S."/>
            <person name="Albert R."/>
            <person name="Binder M."/>
            <person name="Bloem J."/>
            <person name="Labutti K."/>
            <person name="Salamov A."/>
            <person name="Andreopoulos B."/>
            <person name="Baker S."/>
            <person name="Barry K."/>
            <person name="Bills G."/>
            <person name="Bluhm B."/>
            <person name="Cannon C."/>
            <person name="Castanera R."/>
            <person name="Culley D."/>
            <person name="Daum C."/>
            <person name="Ezra D."/>
            <person name="Gonzalez J."/>
            <person name="Henrissat B."/>
            <person name="Kuo A."/>
            <person name="Liang C."/>
            <person name="Lipzen A."/>
            <person name="Lutzoni F."/>
            <person name="Magnuson J."/>
            <person name="Mondo S."/>
            <person name="Nolan M."/>
            <person name="Ohm R."/>
            <person name="Pangilinan J."/>
            <person name="Park H.-J."/>
            <person name="Ramirez L."/>
            <person name="Alfaro M."/>
            <person name="Sun H."/>
            <person name="Tritt A."/>
            <person name="Yoshinaga Y."/>
            <person name="Zwiers L.-H."/>
            <person name="Turgeon B."/>
            <person name="Goodwin S."/>
            <person name="Spatafora J."/>
            <person name="Crous P."/>
            <person name="Grigoriev I."/>
        </authorList>
    </citation>
    <scope>NUCLEOTIDE SEQUENCE</scope>
    <source>
        <strain evidence="1">CBS 480.64</strain>
    </source>
</reference>